<comment type="caution">
    <text evidence="2">The sequence shown here is derived from an EMBL/GenBank/DDBJ whole genome shotgun (WGS) entry which is preliminary data.</text>
</comment>
<feature type="signal peptide" evidence="1">
    <location>
        <begin position="1"/>
        <end position="25"/>
    </location>
</feature>
<evidence type="ECO:0008006" key="4">
    <source>
        <dbReference type="Google" id="ProtNLM"/>
    </source>
</evidence>
<evidence type="ECO:0000313" key="2">
    <source>
        <dbReference type="EMBL" id="MFC4425300.1"/>
    </source>
</evidence>
<dbReference type="EMBL" id="JBHSEH010000005">
    <property type="protein sequence ID" value="MFC4425300.1"/>
    <property type="molecule type" value="Genomic_DNA"/>
</dbReference>
<keyword evidence="3" id="KW-1185">Reference proteome</keyword>
<dbReference type="PROSITE" id="PS51257">
    <property type="entry name" value="PROKAR_LIPOPROTEIN"/>
    <property type="match status" value="1"/>
</dbReference>
<protein>
    <recommendedName>
        <fullName evidence="4">Lipoprotein</fullName>
    </recommendedName>
</protein>
<name>A0ABV8XLY4_9DEIO</name>
<feature type="chain" id="PRO_5046989083" description="Lipoprotein" evidence="1">
    <location>
        <begin position="26"/>
        <end position="146"/>
    </location>
</feature>
<reference evidence="3" key="1">
    <citation type="journal article" date="2019" name="Int. J. Syst. Evol. Microbiol.">
        <title>The Global Catalogue of Microorganisms (GCM) 10K type strain sequencing project: providing services to taxonomists for standard genome sequencing and annotation.</title>
        <authorList>
            <consortium name="The Broad Institute Genomics Platform"/>
            <consortium name="The Broad Institute Genome Sequencing Center for Infectious Disease"/>
            <person name="Wu L."/>
            <person name="Ma J."/>
        </authorList>
    </citation>
    <scope>NUCLEOTIDE SEQUENCE [LARGE SCALE GENOMIC DNA]</scope>
    <source>
        <strain evidence="3">CCUG 56029</strain>
    </source>
</reference>
<dbReference type="Proteomes" id="UP001595998">
    <property type="component" value="Unassembled WGS sequence"/>
</dbReference>
<sequence>MTRLPVLWSMLALSLLGACTPAAHLVQPVEVYEGQARILLLEQPYRLTFTVNPTTHELRGTLEQRRTADRFEVSGTLLDTAEGEEVTAQVSAGAAPRFNASLLGFGVTGLSLKADALLTGRIRNRILEGSLRVGGVRYPLHMRRVQ</sequence>
<accession>A0ABV8XLY4</accession>
<keyword evidence="1" id="KW-0732">Signal</keyword>
<dbReference type="RefSeq" id="WP_380036565.1">
    <property type="nucleotide sequence ID" value="NZ_JBHSEH010000005.1"/>
</dbReference>
<gene>
    <name evidence="2" type="ORF">ACFOZ9_03680</name>
</gene>
<proteinExistence type="predicted"/>
<evidence type="ECO:0000313" key="3">
    <source>
        <dbReference type="Proteomes" id="UP001595998"/>
    </source>
</evidence>
<evidence type="ECO:0000256" key="1">
    <source>
        <dbReference type="SAM" id="SignalP"/>
    </source>
</evidence>
<organism evidence="2 3">
    <name type="scientific">Deinococcus navajonensis</name>
    <dbReference type="NCBI Taxonomy" id="309884"/>
    <lineage>
        <taxon>Bacteria</taxon>
        <taxon>Thermotogati</taxon>
        <taxon>Deinococcota</taxon>
        <taxon>Deinococci</taxon>
        <taxon>Deinococcales</taxon>
        <taxon>Deinococcaceae</taxon>
        <taxon>Deinococcus</taxon>
    </lineage>
</organism>